<evidence type="ECO:0000313" key="3">
    <source>
        <dbReference type="Proteomes" id="UP000003416"/>
    </source>
</evidence>
<evidence type="ECO:0000313" key="2">
    <source>
        <dbReference type="EMBL" id="EGF51950.1"/>
    </source>
</evidence>
<dbReference type="EMBL" id="AFBN01000096">
    <property type="protein sequence ID" value="EGF51950.1"/>
    <property type="molecule type" value="Genomic_DNA"/>
</dbReference>
<sequence length="49" mass="5233">MMPERVVQNALKPYAKLRPTTPGCPAQAREPSGTRTCPVGHTPVGRGFA</sequence>
<keyword evidence="3" id="KW-1185">Reference proteome</keyword>
<feature type="region of interest" description="Disordered" evidence="1">
    <location>
        <begin position="16"/>
        <end position="49"/>
    </location>
</feature>
<protein>
    <submittedName>
        <fullName evidence="2">Uncharacterized protein</fullName>
    </submittedName>
</protein>
<accession>F3PWM1</accession>
<dbReference type="HOGENOM" id="CLU_3132267_0_0_10"/>
<dbReference type="STRING" id="763034.HMPREF9446_03157"/>
<dbReference type="GeneID" id="86051373"/>
<evidence type="ECO:0000256" key="1">
    <source>
        <dbReference type="SAM" id="MobiDB-lite"/>
    </source>
</evidence>
<dbReference type="Proteomes" id="UP000003416">
    <property type="component" value="Unassembled WGS sequence"/>
</dbReference>
<gene>
    <name evidence="2" type="ORF">HMPREF9446_03157</name>
</gene>
<dbReference type="AlphaFoldDB" id="F3PWM1"/>
<dbReference type="RefSeq" id="WP_009126378.1">
    <property type="nucleotide sequence ID" value="NZ_GL882689.1"/>
</dbReference>
<reference evidence="2 3" key="1">
    <citation type="submission" date="2011-02" db="EMBL/GenBank/DDBJ databases">
        <authorList>
            <person name="Weinstock G."/>
            <person name="Sodergren E."/>
            <person name="Clifton S."/>
            <person name="Fulton L."/>
            <person name="Fulton B."/>
            <person name="Courtney L."/>
            <person name="Fronick C."/>
            <person name="Harrison M."/>
            <person name="Strong C."/>
            <person name="Farmer C."/>
            <person name="Delahaunty K."/>
            <person name="Markovic C."/>
            <person name="Hall O."/>
            <person name="Minx P."/>
            <person name="Tomlinson C."/>
            <person name="Mitreva M."/>
            <person name="Hou S."/>
            <person name="Chen J."/>
            <person name="Wollam A."/>
            <person name="Pepin K.H."/>
            <person name="Johnson M."/>
            <person name="Bhonagiri V."/>
            <person name="Zhang X."/>
            <person name="Suruliraj S."/>
            <person name="Warren W."/>
            <person name="Chinwalla A."/>
            <person name="Mardis E.R."/>
            <person name="Wilson R.K."/>
        </authorList>
    </citation>
    <scope>NUCLEOTIDE SEQUENCE [LARGE SCALE GENOMIC DNA]</scope>
    <source>
        <strain evidence="2 3">YIT 12057</strain>
    </source>
</reference>
<comment type="caution">
    <text evidence="2">The sequence shown here is derived from an EMBL/GenBank/DDBJ whole genome shotgun (WGS) entry which is preliminary data.</text>
</comment>
<name>F3PWM1_9BACE</name>
<organism evidence="2 3">
    <name type="scientific">Bacteroides fluxus YIT 12057</name>
    <dbReference type="NCBI Taxonomy" id="763034"/>
    <lineage>
        <taxon>Bacteria</taxon>
        <taxon>Pseudomonadati</taxon>
        <taxon>Bacteroidota</taxon>
        <taxon>Bacteroidia</taxon>
        <taxon>Bacteroidales</taxon>
        <taxon>Bacteroidaceae</taxon>
        <taxon>Bacteroides</taxon>
    </lineage>
</organism>
<proteinExistence type="predicted"/>